<comment type="caution">
    <text evidence="1">The sequence shown here is derived from an EMBL/GenBank/DDBJ whole genome shotgun (WGS) entry which is preliminary data.</text>
</comment>
<name>A0ABT8EB42_9BACL</name>
<dbReference type="SUPFAM" id="SSF55961">
    <property type="entry name" value="Bet v1-like"/>
    <property type="match status" value="1"/>
</dbReference>
<dbReference type="Pfam" id="PF10604">
    <property type="entry name" value="Polyketide_cyc2"/>
    <property type="match status" value="1"/>
</dbReference>
<organism evidence="1 2">
    <name type="scientific">Fictibacillus terranigra</name>
    <dbReference type="NCBI Taxonomy" id="3058424"/>
    <lineage>
        <taxon>Bacteria</taxon>
        <taxon>Bacillati</taxon>
        <taxon>Bacillota</taxon>
        <taxon>Bacilli</taxon>
        <taxon>Bacillales</taxon>
        <taxon>Fictibacillaceae</taxon>
        <taxon>Fictibacillus</taxon>
    </lineage>
</organism>
<dbReference type="InterPro" id="IPR023393">
    <property type="entry name" value="START-like_dom_sf"/>
</dbReference>
<dbReference type="Gene3D" id="3.30.530.20">
    <property type="match status" value="1"/>
</dbReference>
<dbReference type="InterPro" id="IPR019587">
    <property type="entry name" value="Polyketide_cyclase/dehydratase"/>
</dbReference>
<dbReference type="CDD" id="cd07822">
    <property type="entry name" value="SRPBCC_4"/>
    <property type="match status" value="1"/>
</dbReference>
<protein>
    <submittedName>
        <fullName evidence="1">SRPBCC domain-containing protein</fullName>
    </submittedName>
</protein>
<reference evidence="1" key="1">
    <citation type="submission" date="2023-06" db="EMBL/GenBank/DDBJ databases">
        <title>Draft Genome Sequences of Representative Paenibacillus Polymyxa, Bacillus cereus, Fictibacillus sp., and Brevibacillus agri Strains Isolated from Amazonian Dark Earth.</title>
        <authorList>
            <person name="Pellegrinetti T.A."/>
            <person name="Cunha I.C.M."/>
            <person name="Chaves M.G."/>
            <person name="Freitas A.S."/>
            <person name="Silva A.V.R."/>
            <person name="Tsai S.M."/>
            <person name="Mendes L.W."/>
        </authorList>
    </citation>
    <scope>NUCLEOTIDE SEQUENCE</scope>
    <source>
        <strain evidence="1">CENA-BCM004</strain>
    </source>
</reference>
<keyword evidence="2" id="KW-1185">Reference proteome</keyword>
<gene>
    <name evidence="1" type="ORF">QYF49_19255</name>
</gene>
<dbReference type="EMBL" id="JAUHLN010000004">
    <property type="protein sequence ID" value="MDN4075111.1"/>
    <property type="molecule type" value="Genomic_DNA"/>
</dbReference>
<dbReference type="Proteomes" id="UP001168694">
    <property type="component" value="Unassembled WGS sequence"/>
</dbReference>
<evidence type="ECO:0000313" key="1">
    <source>
        <dbReference type="EMBL" id="MDN4075111.1"/>
    </source>
</evidence>
<evidence type="ECO:0000313" key="2">
    <source>
        <dbReference type="Proteomes" id="UP001168694"/>
    </source>
</evidence>
<proteinExistence type="predicted"/>
<dbReference type="RefSeq" id="WP_290401221.1">
    <property type="nucleotide sequence ID" value="NZ_JAUHLN010000004.1"/>
</dbReference>
<accession>A0ABT8EB42</accession>
<sequence>MKELITECLLPYPIEAVWSVIADTKTHSLWNPQIVSVNGECRIGSCLSVRVKSPIGHGIPFRFKAKVLDFEPNRKLAWTGGISGFLTGYHYWELTDLGDMTKVVQGERFNGLFTAFLSTKRMEAMRPAYESANSGLESFLKR</sequence>